<accession>A0ABW5E2K1</accession>
<dbReference type="InterPro" id="IPR000073">
    <property type="entry name" value="AB_hydrolase_1"/>
</dbReference>
<protein>
    <submittedName>
        <fullName evidence="3">Alpha/beta hydrolase</fullName>
    </submittedName>
</protein>
<evidence type="ECO:0000259" key="2">
    <source>
        <dbReference type="Pfam" id="PF12146"/>
    </source>
</evidence>
<organism evidence="3 4">
    <name type="scientific">Rubritalea spongiae</name>
    <dbReference type="NCBI Taxonomy" id="430797"/>
    <lineage>
        <taxon>Bacteria</taxon>
        <taxon>Pseudomonadati</taxon>
        <taxon>Verrucomicrobiota</taxon>
        <taxon>Verrucomicrobiia</taxon>
        <taxon>Verrucomicrobiales</taxon>
        <taxon>Rubritaleaceae</taxon>
        <taxon>Rubritalea</taxon>
    </lineage>
</organism>
<keyword evidence="4" id="KW-1185">Reference proteome</keyword>
<gene>
    <name evidence="3" type="ORF">ACFSQZ_09120</name>
</gene>
<dbReference type="Proteomes" id="UP001597297">
    <property type="component" value="Unassembled WGS sequence"/>
</dbReference>
<keyword evidence="3" id="KW-0378">Hydrolase</keyword>
<dbReference type="SUPFAM" id="SSF53474">
    <property type="entry name" value="alpha/beta-Hydrolases"/>
    <property type="match status" value="1"/>
</dbReference>
<evidence type="ECO:0000259" key="1">
    <source>
        <dbReference type="Pfam" id="PF00561"/>
    </source>
</evidence>
<dbReference type="EMBL" id="JBHUJC010000026">
    <property type="protein sequence ID" value="MFD2276626.1"/>
    <property type="molecule type" value="Genomic_DNA"/>
</dbReference>
<dbReference type="PANTHER" id="PTHR42886:SF53">
    <property type="entry name" value="ALPHA_BETA-HYDROLASES SUPERFAMILY PROTEIN"/>
    <property type="match status" value="1"/>
</dbReference>
<dbReference type="Pfam" id="PF12146">
    <property type="entry name" value="Hydrolase_4"/>
    <property type="match status" value="1"/>
</dbReference>
<comment type="caution">
    <text evidence="3">The sequence shown here is derived from an EMBL/GenBank/DDBJ whole genome shotgun (WGS) entry which is preliminary data.</text>
</comment>
<dbReference type="PANTHER" id="PTHR42886">
    <property type="entry name" value="RE40534P-RELATED"/>
    <property type="match status" value="1"/>
</dbReference>
<evidence type="ECO:0000313" key="4">
    <source>
        <dbReference type="Proteomes" id="UP001597297"/>
    </source>
</evidence>
<proteinExistence type="predicted"/>
<reference evidence="4" key="1">
    <citation type="journal article" date="2019" name="Int. J. Syst. Evol. Microbiol.">
        <title>The Global Catalogue of Microorganisms (GCM) 10K type strain sequencing project: providing services to taxonomists for standard genome sequencing and annotation.</title>
        <authorList>
            <consortium name="The Broad Institute Genomics Platform"/>
            <consortium name="The Broad Institute Genome Sequencing Center for Infectious Disease"/>
            <person name="Wu L."/>
            <person name="Ma J."/>
        </authorList>
    </citation>
    <scope>NUCLEOTIDE SEQUENCE [LARGE SCALE GENOMIC DNA]</scope>
    <source>
        <strain evidence="4">JCM 16545</strain>
    </source>
</reference>
<feature type="domain" description="AB hydrolase-1" evidence="1">
    <location>
        <begin position="24"/>
        <end position="124"/>
    </location>
</feature>
<dbReference type="Gene3D" id="3.40.50.1820">
    <property type="entry name" value="alpha/beta hydrolase"/>
    <property type="match status" value="1"/>
</dbReference>
<dbReference type="InterPro" id="IPR029058">
    <property type="entry name" value="AB_hydrolase_fold"/>
</dbReference>
<dbReference type="RefSeq" id="WP_377094572.1">
    <property type="nucleotide sequence ID" value="NZ_JBHSJM010000001.1"/>
</dbReference>
<sequence length="238" mass="26150">MIVRNKHGEKIDYVLHDAERDDVLVILGHGVTGNKDRPLCIGVAERLAAAGWPTMRLSFAGNGDSDGKFEEATIPKEVDDLHAVLDQVKGSKKIVYIGHSMGGAVGALAAAKDDRISVLVSLAGMVRTKAFCEAEFGDVTPGEGYMWDDEDCPLSQEYVDSMHLIDTTLTAARDIRAPWLILHGDADDVVLPQDSEDLFRTLRGKKKHVVIEGANHVFEGCYDQLAEEIETWLQLHVK</sequence>
<dbReference type="InterPro" id="IPR022742">
    <property type="entry name" value="Hydrolase_4"/>
</dbReference>
<name>A0ABW5E2K1_9BACT</name>
<feature type="domain" description="Serine aminopeptidase S33" evidence="2">
    <location>
        <begin position="159"/>
        <end position="216"/>
    </location>
</feature>
<dbReference type="GO" id="GO:0016787">
    <property type="term" value="F:hydrolase activity"/>
    <property type="evidence" value="ECO:0007669"/>
    <property type="project" value="UniProtKB-KW"/>
</dbReference>
<dbReference type="Pfam" id="PF00561">
    <property type="entry name" value="Abhydrolase_1"/>
    <property type="match status" value="1"/>
</dbReference>
<evidence type="ECO:0000313" key="3">
    <source>
        <dbReference type="EMBL" id="MFD2276626.1"/>
    </source>
</evidence>